<dbReference type="KEGG" id="nmv:NITMOv2_2725"/>
<evidence type="ECO:0000313" key="1">
    <source>
        <dbReference type="EMBL" id="ALA59136.1"/>
    </source>
</evidence>
<dbReference type="STRING" id="42253.NITMOv2_2725"/>
<dbReference type="RefSeq" id="WP_053380208.1">
    <property type="nucleotide sequence ID" value="NZ_CP011801.1"/>
</dbReference>
<proteinExistence type="predicted"/>
<accession>A0A0K2GDV6</accession>
<reference evidence="1 2" key="1">
    <citation type="journal article" date="2015" name="Proc. Natl. Acad. Sci. U.S.A.">
        <title>Expanded metabolic versatility of ubiquitous nitrite-oxidizing bacteria from the genus Nitrospira.</title>
        <authorList>
            <person name="Koch H."/>
            <person name="Lucker S."/>
            <person name="Albertsen M."/>
            <person name="Kitzinger K."/>
            <person name="Herbold C."/>
            <person name="Spieck E."/>
            <person name="Nielsen P.H."/>
            <person name="Wagner M."/>
            <person name="Daims H."/>
        </authorList>
    </citation>
    <scope>NUCLEOTIDE SEQUENCE [LARGE SCALE GENOMIC DNA]</scope>
    <source>
        <strain evidence="1 2">NSP M-1</strain>
    </source>
</reference>
<protein>
    <submittedName>
        <fullName evidence="1">Uncharacterized protein</fullName>
    </submittedName>
</protein>
<name>A0A0K2GDV6_NITMO</name>
<sequence length="155" mass="16805">MKPHAAWPMLMALLGGVVGGALVQSVADGPWAGAEPAAGSVVTAGEFRLVGQDGVTRGQLFLWDGRRPMLVLGDAHCRMRVTLGLSEQDGHPSMVLYDEDCRRRAALDLIPDGQPELTFRDEGDIPRARLHLLKDGSPVLRLFDPNGRTLWTAAR</sequence>
<dbReference type="EMBL" id="CP011801">
    <property type="protein sequence ID" value="ALA59136.1"/>
    <property type="molecule type" value="Genomic_DNA"/>
</dbReference>
<organism evidence="1 2">
    <name type="scientific">Nitrospira moscoviensis</name>
    <dbReference type="NCBI Taxonomy" id="42253"/>
    <lineage>
        <taxon>Bacteria</taxon>
        <taxon>Pseudomonadati</taxon>
        <taxon>Nitrospirota</taxon>
        <taxon>Nitrospiria</taxon>
        <taxon>Nitrospirales</taxon>
        <taxon>Nitrospiraceae</taxon>
        <taxon>Nitrospira</taxon>
    </lineage>
</organism>
<dbReference type="PATRIC" id="fig|42253.5.peg.2694"/>
<dbReference type="AlphaFoldDB" id="A0A0K2GDV6"/>
<keyword evidence="2" id="KW-1185">Reference proteome</keyword>
<evidence type="ECO:0000313" key="2">
    <source>
        <dbReference type="Proteomes" id="UP000069205"/>
    </source>
</evidence>
<dbReference type="Proteomes" id="UP000069205">
    <property type="component" value="Chromosome"/>
</dbReference>
<gene>
    <name evidence="1" type="ORF">NITMOv2_2725</name>
</gene>